<dbReference type="Gene3D" id="1.10.443.10">
    <property type="entry name" value="Intergrase catalytic core"/>
    <property type="match status" value="1"/>
</dbReference>
<dbReference type="Gene3D" id="1.10.150.130">
    <property type="match status" value="1"/>
</dbReference>
<dbReference type="InterPro" id="IPR010998">
    <property type="entry name" value="Integrase_recombinase_N"/>
</dbReference>
<evidence type="ECO:0000256" key="1">
    <source>
        <dbReference type="ARBA" id="ARBA00008857"/>
    </source>
</evidence>
<dbReference type="Pfam" id="PF00589">
    <property type="entry name" value="Phage_integrase"/>
    <property type="match status" value="1"/>
</dbReference>
<comment type="caution">
    <text evidence="8">The sequence shown here is derived from an EMBL/GenBank/DDBJ whole genome shotgun (WGS) entry which is preliminary data.</text>
</comment>
<evidence type="ECO:0000259" key="6">
    <source>
        <dbReference type="PROSITE" id="PS51898"/>
    </source>
</evidence>
<name>A0A7W1WUN7_9BACL</name>
<keyword evidence="2" id="KW-0229">DNA integration</keyword>
<evidence type="ECO:0000256" key="4">
    <source>
        <dbReference type="ARBA" id="ARBA00023172"/>
    </source>
</evidence>
<feature type="domain" description="Tyr recombinase" evidence="6">
    <location>
        <begin position="112"/>
        <end position="297"/>
    </location>
</feature>
<proteinExistence type="inferred from homology"/>
<sequence length="304" mass="36047">MLIKFAIRDFIDEKIFNNLSEKTIHNYELTLKSFQGFCSEREIIDVGEVTTQTIKSFLVYLVKERGNKPGSVNHKLKHLRVFFNYLLENDLVKNNPTEKIKRSKEETRIEVFTDKHIRQMLGYYRRLKQRDKSYYAYRDHTLIILLLGTGMRIGEVANLKWSDVDLINQTLTLFGKARKQQTLPITEKLVKELSEYRIFCERNFDELPKYVFATREGEQMGANALKKVFKRLKSIMNFKDVRLSAHTFRHTFAHRFLMNGGDVFTLQKLLRHSQLRMTERYLALWGTALKDNNEKFNPLNNLYT</sequence>
<keyword evidence="3 5" id="KW-0238">DNA-binding</keyword>
<dbReference type="InterPro" id="IPR013762">
    <property type="entry name" value="Integrase-like_cat_sf"/>
</dbReference>
<dbReference type="Pfam" id="PF13495">
    <property type="entry name" value="Phage_int_SAM_4"/>
    <property type="match status" value="1"/>
</dbReference>
<dbReference type="PANTHER" id="PTHR30349:SF41">
    <property type="entry name" value="INTEGRASE_RECOMBINASE PROTEIN MJ0367-RELATED"/>
    <property type="match status" value="1"/>
</dbReference>
<dbReference type="GO" id="GO:0015074">
    <property type="term" value="P:DNA integration"/>
    <property type="evidence" value="ECO:0007669"/>
    <property type="project" value="InterPro"/>
</dbReference>
<protein>
    <submittedName>
        <fullName evidence="8">Tyrosine-type recombinase/integrase</fullName>
    </submittedName>
</protein>
<dbReference type="CDD" id="cd00397">
    <property type="entry name" value="DNA_BRE_C"/>
    <property type="match status" value="1"/>
</dbReference>
<dbReference type="InterPro" id="IPR002104">
    <property type="entry name" value="Integrase_catalytic"/>
</dbReference>
<gene>
    <name evidence="8" type="ORF">H1191_18065</name>
</gene>
<dbReference type="InterPro" id="IPR011010">
    <property type="entry name" value="DNA_brk_join_enz"/>
</dbReference>
<evidence type="ECO:0000256" key="5">
    <source>
        <dbReference type="PROSITE-ProRule" id="PRU01248"/>
    </source>
</evidence>
<reference evidence="8 9" key="1">
    <citation type="submission" date="2020-07" db="EMBL/GenBank/DDBJ databases">
        <authorList>
            <person name="Feng H."/>
        </authorList>
    </citation>
    <scope>NUCLEOTIDE SEQUENCE [LARGE SCALE GENOMIC DNA]</scope>
    <source>
        <strain evidence="9">s-10</strain>
    </source>
</reference>
<dbReference type="PANTHER" id="PTHR30349">
    <property type="entry name" value="PHAGE INTEGRASE-RELATED"/>
    <property type="match status" value="1"/>
</dbReference>
<organism evidence="8 9">
    <name type="scientific">Paenactinomyces guangxiensis</name>
    <dbReference type="NCBI Taxonomy" id="1490290"/>
    <lineage>
        <taxon>Bacteria</taxon>
        <taxon>Bacillati</taxon>
        <taxon>Bacillota</taxon>
        <taxon>Bacilli</taxon>
        <taxon>Bacillales</taxon>
        <taxon>Thermoactinomycetaceae</taxon>
        <taxon>Paenactinomyces</taxon>
    </lineage>
</organism>
<dbReference type="InterPro" id="IPR044068">
    <property type="entry name" value="CB"/>
</dbReference>
<feature type="domain" description="Core-binding (CB)" evidence="7">
    <location>
        <begin position="1"/>
        <end position="87"/>
    </location>
</feature>
<evidence type="ECO:0000256" key="2">
    <source>
        <dbReference type="ARBA" id="ARBA00022908"/>
    </source>
</evidence>
<keyword evidence="9" id="KW-1185">Reference proteome</keyword>
<dbReference type="AlphaFoldDB" id="A0A7W1WUN7"/>
<evidence type="ECO:0000313" key="9">
    <source>
        <dbReference type="Proteomes" id="UP000535491"/>
    </source>
</evidence>
<keyword evidence="4" id="KW-0233">DNA recombination</keyword>
<comment type="similarity">
    <text evidence="1">Belongs to the 'phage' integrase family.</text>
</comment>
<dbReference type="PROSITE" id="PS51898">
    <property type="entry name" value="TYR_RECOMBINASE"/>
    <property type="match status" value="1"/>
</dbReference>
<accession>A0A7W1WUN7</accession>
<evidence type="ECO:0000313" key="8">
    <source>
        <dbReference type="EMBL" id="MBA4496181.1"/>
    </source>
</evidence>
<dbReference type="Proteomes" id="UP000535491">
    <property type="component" value="Unassembled WGS sequence"/>
</dbReference>
<evidence type="ECO:0000259" key="7">
    <source>
        <dbReference type="PROSITE" id="PS51900"/>
    </source>
</evidence>
<evidence type="ECO:0000256" key="3">
    <source>
        <dbReference type="ARBA" id="ARBA00023125"/>
    </source>
</evidence>
<dbReference type="SUPFAM" id="SSF56349">
    <property type="entry name" value="DNA breaking-rejoining enzymes"/>
    <property type="match status" value="1"/>
</dbReference>
<dbReference type="EMBL" id="JACEIQ010000026">
    <property type="protein sequence ID" value="MBA4496181.1"/>
    <property type="molecule type" value="Genomic_DNA"/>
</dbReference>
<dbReference type="PROSITE" id="PS51900">
    <property type="entry name" value="CB"/>
    <property type="match status" value="1"/>
</dbReference>
<dbReference type="RefSeq" id="WP_181754369.1">
    <property type="nucleotide sequence ID" value="NZ_JACEIQ010000026.1"/>
</dbReference>
<dbReference type="InterPro" id="IPR050090">
    <property type="entry name" value="Tyrosine_recombinase_XerCD"/>
</dbReference>
<dbReference type="GO" id="GO:0006310">
    <property type="term" value="P:DNA recombination"/>
    <property type="evidence" value="ECO:0007669"/>
    <property type="project" value="UniProtKB-KW"/>
</dbReference>
<dbReference type="InterPro" id="IPR004107">
    <property type="entry name" value="Integrase_SAM-like_N"/>
</dbReference>
<dbReference type="GO" id="GO:0003677">
    <property type="term" value="F:DNA binding"/>
    <property type="evidence" value="ECO:0007669"/>
    <property type="project" value="UniProtKB-UniRule"/>
</dbReference>